<feature type="transmembrane region" description="Helical" evidence="1">
    <location>
        <begin position="12"/>
        <end position="29"/>
    </location>
</feature>
<evidence type="ECO:0000313" key="4">
    <source>
        <dbReference type="Proteomes" id="UP000366051"/>
    </source>
</evidence>
<evidence type="ECO:0000256" key="1">
    <source>
        <dbReference type="SAM" id="Phobius"/>
    </source>
</evidence>
<reference evidence="4" key="1">
    <citation type="submission" date="2019-11" db="EMBL/GenBank/DDBJ databases">
        <title>Genome sequence of Heliorestis convoluta strain HH, an alkaliphilic and minimalistic phototrophic bacterium from a soda lake in Egypt.</title>
        <authorList>
            <person name="Dewey E.D."/>
            <person name="Stokes L.M."/>
            <person name="Burchell B.M."/>
            <person name="Shaffer K.N."/>
            <person name="Huntington A.M."/>
            <person name="Baker J.M."/>
            <person name="Nadendla S."/>
            <person name="Giglio M.G."/>
            <person name="Touchman J.W."/>
            <person name="Blankenship R.E."/>
            <person name="Madigan M.T."/>
            <person name="Sattley W.M."/>
        </authorList>
    </citation>
    <scope>NUCLEOTIDE SEQUENCE [LARGE SCALE GENOMIC DNA]</scope>
    <source>
        <strain evidence="4">HH</strain>
    </source>
</reference>
<dbReference type="EMBL" id="CP045875">
    <property type="protein sequence ID" value="QGG48307.1"/>
    <property type="molecule type" value="Genomic_DNA"/>
</dbReference>
<dbReference type="Proteomes" id="UP000366051">
    <property type="component" value="Chromosome"/>
</dbReference>
<accession>A0A5Q2N049</accession>
<dbReference type="Pfam" id="PF00149">
    <property type="entry name" value="Metallophos"/>
    <property type="match status" value="1"/>
</dbReference>
<dbReference type="RefSeq" id="WP_153725524.1">
    <property type="nucleotide sequence ID" value="NZ_CP045875.1"/>
</dbReference>
<dbReference type="Gene3D" id="3.60.21.10">
    <property type="match status" value="1"/>
</dbReference>
<proteinExistence type="predicted"/>
<dbReference type="CDD" id="cd07385">
    <property type="entry name" value="MPP_YkuE_C"/>
    <property type="match status" value="1"/>
</dbReference>
<keyword evidence="1" id="KW-0472">Membrane</keyword>
<dbReference type="InterPro" id="IPR051158">
    <property type="entry name" value="Metallophosphoesterase_sf"/>
</dbReference>
<gene>
    <name evidence="3" type="ORF">FTV88_2209</name>
</gene>
<dbReference type="PANTHER" id="PTHR31302">
    <property type="entry name" value="TRANSMEMBRANE PROTEIN WITH METALLOPHOSPHOESTERASE DOMAIN-RELATED"/>
    <property type="match status" value="1"/>
</dbReference>
<evidence type="ECO:0000259" key="2">
    <source>
        <dbReference type="Pfam" id="PF00149"/>
    </source>
</evidence>
<dbReference type="PANTHER" id="PTHR31302:SF0">
    <property type="entry name" value="TRANSMEMBRANE PROTEIN WITH METALLOPHOSPHOESTERASE DOMAIN"/>
    <property type="match status" value="1"/>
</dbReference>
<keyword evidence="1" id="KW-1133">Transmembrane helix</keyword>
<feature type="transmembrane region" description="Helical" evidence="1">
    <location>
        <begin position="41"/>
        <end position="67"/>
    </location>
</feature>
<dbReference type="AlphaFoldDB" id="A0A5Q2N049"/>
<dbReference type="OrthoDB" id="9780884at2"/>
<keyword evidence="1" id="KW-0812">Transmembrane</keyword>
<organism evidence="3 4">
    <name type="scientific">Heliorestis convoluta</name>
    <dbReference type="NCBI Taxonomy" id="356322"/>
    <lineage>
        <taxon>Bacteria</taxon>
        <taxon>Bacillati</taxon>
        <taxon>Bacillota</taxon>
        <taxon>Clostridia</taxon>
        <taxon>Eubacteriales</taxon>
        <taxon>Heliobacteriaceae</taxon>
        <taxon>Heliorestis</taxon>
    </lineage>
</organism>
<dbReference type="SUPFAM" id="SSF56300">
    <property type="entry name" value="Metallo-dependent phosphatases"/>
    <property type="match status" value="1"/>
</dbReference>
<dbReference type="GO" id="GO:0016787">
    <property type="term" value="F:hydrolase activity"/>
    <property type="evidence" value="ECO:0007669"/>
    <property type="project" value="InterPro"/>
</dbReference>
<feature type="transmembrane region" description="Helical" evidence="1">
    <location>
        <begin position="88"/>
        <end position="108"/>
    </location>
</feature>
<protein>
    <submittedName>
        <fullName evidence="3">Metallophosphoesterase</fullName>
    </submittedName>
</protein>
<feature type="domain" description="Calcineurin-like phosphoesterase" evidence="2">
    <location>
        <begin position="136"/>
        <end position="304"/>
    </location>
</feature>
<sequence length="363" mass="41424">MALSRYITTPWLWLYGITFFTLALAYPLGRYLEGIVPSLAYPLVLIGAYWLAAILYMAMMLITIEIARLIHRFQPFIPESWLNYEKTPLYLVLAVLSMTALLLTYGSWNAKNPQITSYEIAIAKEASNEAGSLEEMTIAVVSDLHLGTIIHNDRLLKMVEMVQALEPDLILFPGDVIDEDPGPFAKQDMKATFEKLRAPYGIYAVPGNHEYIGQQWDEIFAYLEESGVTVLRDEYRRIDDLFYIVGRDDLSRKNFAGTERKSLAEVMEQIDPTLPILLLDHQPFYLEEAVEQGVDLQVSGHTHRGQLFPFNLVTHFMFETDWGHLVKGDSHFIVSTGFGTWGPPIRIGNRPEVVEIRLYFRAP</sequence>
<dbReference type="InterPro" id="IPR029052">
    <property type="entry name" value="Metallo-depent_PP-like"/>
</dbReference>
<dbReference type="InterPro" id="IPR004843">
    <property type="entry name" value="Calcineurin-like_PHP"/>
</dbReference>
<keyword evidence="4" id="KW-1185">Reference proteome</keyword>
<name>A0A5Q2N049_9FIRM</name>
<dbReference type="KEGG" id="hcv:FTV88_2209"/>
<evidence type="ECO:0000313" key="3">
    <source>
        <dbReference type="EMBL" id="QGG48307.1"/>
    </source>
</evidence>